<feature type="domain" description="GT23" evidence="4">
    <location>
        <begin position="1"/>
        <end position="240"/>
    </location>
</feature>
<comment type="caution">
    <text evidence="3">Lacks conserved residue(s) required for the propagation of feature annotation.</text>
</comment>
<proteinExistence type="inferred from homology"/>
<gene>
    <name evidence="5" type="ORF">CVLEPA_LOCUS13614</name>
</gene>
<dbReference type="InterPro" id="IPR045573">
    <property type="entry name" value="Fut8_N_cat"/>
</dbReference>
<evidence type="ECO:0000313" key="5">
    <source>
        <dbReference type="EMBL" id="CAK8682845.1"/>
    </source>
</evidence>
<reference evidence="5 6" key="1">
    <citation type="submission" date="2024-02" db="EMBL/GenBank/DDBJ databases">
        <authorList>
            <person name="Daric V."/>
            <person name="Darras S."/>
        </authorList>
    </citation>
    <scope>NUCLEOTIDE SEQUENCE [LARGE SCALE GENOMIC DNA]</scope>
</reference>
<evidence type="ECO:0000256" key="3">
    <source>
        <dbReference type="PROSITE-ProRule" id="PRU00992"/>
    </source>
</evidence>
<keyword evidence="2 3" id="KW-0808">Transferase</keyword>
<evidence type="ECO:0000259" key="4">
    <source>
        <dbReference type="PROSITE" id="PS51659"/>
    </source>
</evidence>
<organism evidence="5 6">
    <name type="scientific">Clavelina lepadiformis</name>
    <name type="common">Light-bulb sea squirt</name>
    <name type="synonym">Ascidia lepadiformis</name>
    <dbReference type="NCBI Taxonomy" id="159417"/>
    <lineage>
        <taxon>Eukaryota</taxon>
        <taxon>Metazoa</taxon>
        <taxon>Chordata</taxon>
        <taxon>Tunicata</taxon>
        <taxon>Ascidiacea</taxon>
        <taxon>Aplousobranchia</taxon>
        <taxon>Clavelinidae</taxon>
        <taxon>Clavelina</taxon>
    </lineage>
</organism>
<dbReference type="PROSITE" id="PS51659">
    <property type="entry name" value="GT23"/>
    <property type="match status" value="1"/>
</dbReference>
<comment type="similarity">
    <text evidence="3">Belongs to the glycosyltransferase 23 family.</text>
</comment>
<evidence type="ECO:0000313" key="6">
    <source>
        <dbReference type="Proteomes" id="UP001642483"/>
    </source>
</evidence>
<dbReference type="Gene3D" id="3.40.50.11350">
    <property type="match status" value="1"/>
</dbReference>
<protein>
    <recommendedName>
        <fullName evidence="4">GT23 domain-containing protein</fullName>
    </recommendedName>
</protein>
<dbReference type="PANTHER" id="PTHR13132:SF29">
    <property type="entry name" value="ALPHA-(1,6)-FUCOSYLTRANSFERASE"/>
    <property type="match status" value="1"/>
</dbReference>
<evidence type="ECO:0000256" key="2">
    <source>
        <dbReference type="ARBA" id="ARBA00022679"/>
    </source>
</evidence>
<dbReference type="EMBL" id="CAWYQH010000096">
    <property type="protein sequence ID" value="CAK8682845.1"/>
    <property type="molecule type" value="Genomic_DNA"/>
</dbReference>
<dbReference type="Pfam" id="PF19745">
    <property type="entry name" value="FUT8_N_cat"/>
    <property type="match status" value="1"/>
</dbReference>
<sequence length="240" mass="28098">MLVDNKNVHYKGIEKVFLPLSKTCSSEDISMKVVEWLGESQLKYEDIAVVSLNAGSAEYETFFKAFTIPESLQERIEVLHDDPNLWWIGQIMRYLFRPSRWITDKVQQIKQKINLVHPYVSIHVRKTDKHSLEAKRVGIDEYMEHIIDWFDNSLRSAGSSSTRNIYVASDDLAHVIPDVRRKYPNYKFLYQPNDKKSLKDMRQDFFGRYTEEVLVSLVCNLVILSQSDYFVGTYSSNVRL</sequence>
<comment type="caution">
    <text evidence="5">The sequence shown here is derived from an EMBL/GenBank/DDBJ whole genome shotgun (WGS) entry which is preliminary data.</text>
</comment>
<dbReference type="InterPro" id="IPR027350">
    <property type="entry name" value="GT23_dom"/>
</dbReference>
<keyword evidence="6" id="KW-1185">Reference proteome</keyword>
<dbReference type="PANTHER" id="PTHR13132">
    <property type="entry name" value="ALPHA- 1,6 -FUCOSYLTRANSFERASE"/>
    <property type="match status" value="1"/>
</dbReference>
<keyword evidence="1 3" id="KW-0328">Glycosyltransferase</keyword>
<evidence type="ECO:0000256" key="1">
    <source>
        <dbReference type="ARBA" id="ARBA00022676"/>
    </source>
</evidence>
<accession>A0ABP0FY08</accession>
<dbReference type="Proteomes" id="UP001642483">
    <property type="component" value="Unassembled WGS sequence"/>
</dbReference>
<name>A0ABP0FY08_CLALP</name>